<proteinExistence type="predicted"/>
<feature type="region of interest" description="Disordered" evidence="1">
    <location>
        <begin position="132"/>
        <end position="184"/>
    </location>
</feature>
<organism evidence="3">
    <name type="scientific">Aphanomyces astaci</name>
    <name type="common">Crayfish plague agent</name>
    <dbReference type="NCBI Taxonomy" id="112090"/>
    <lineage>
        <taxon>Eukaryota</taxon>
        <taxon>Sar</taxon>
        <taxon>Stramenopiles</taxon>
        <taxon>Oomycota</taxon>
        <taxon>Saprolegniomycetes</taxon>
        <taxon>Saprolegniales</taxon>
        <taxon>Verrucalvaceae</taxon>
        <taxon>Aphanomyces</taxon>
    </lineage>
</organism>
<name>W4GDU8_APHAT</name>
<keyword evidence="5" id="KW-1185">Reference proteome</keyword>
<keyword evidence="2" id="KW-0732">Signal</keyword>
<evidence type="ECO:0000313" key="4">
    <source>
        <dbReference type="EMBL" id="RQM27339.1"/>
    </source>
</evidence>
<evidence type="ECO:0000256" key="2">
    <source>
        <dbReference type="SAM" id="SignalP"/>
    </source>
</evidence>
<dbReference type="AlphaFoldDB" id="W4GDU8"/>
<feature type="compositionally biased region" description="Basic and acidic residues" evidence="1">
    <location>
        <begin position="143"/>
        <end position="184"/>
    </location>
</feature>
<feature type="chain" id="PRO_5038289646" description="Secreted protein" evidence="2">
    <location>
        <begin position="19"/>
        <end position="184"/>
    </location>
</feature>
<dbReference type="Proteomes" id="UP000284702">
    <property type="component" value="Unassembled WGS sequence"/>
</dbReference>
<reference evidence="3" key="1">
    <citation type="submission" date="2013-12" db="EMBL/GenBank/DDBJ databases">
        <title>The Genome Sequence of Aphanomyces astaci APO3.</title>
        <authorList>
            <consortium name="The Broad Institute Genomics Platform"/>
            <person name="Russ C."/>
            <person name="Tyler B."/>
            <person name="van West P."/>
            <person name="Dieguez-Uribeondo J."/>
            <person name="Young S.K."/>
            <person name="Zeng Q."/>
            <person name="Gargeya S."/>
            <person name="Fitzgerald M."/>
            <person name="Abouelleil A."/>
            <person name="Alvarado L."/>
            <person name="Chapman S.B."/>
            <person name="Gainer-Dewar J."/>
            <person name="Goldberg J."/>
            <person name="Griggs A."/>
            <person name="Gujja S."/>
            <person name="Hansen M."/>
            <person name="Howarth C."/>
            <person name="Imamovic A."/>
            <person name="Ireland A."/>
            <person name="Larimer J."/>
            <person name="McCowan C."/>
            <person name="Murphy C."/>
            <person name="Pearson M."/>
            <person name="Poon T.W."/>
            <person name="Priest M."/>
            <person name="Roberts A."/>
            <person name="Saif S."/>
            <person name="Shea T."/>
            <person name="Sykes S."/>
            <person name="Wortman J."/>
            <person name="Nusbaum C."/>
            <person name="Birren B."/>
        </authorList>
    </citation>
    <scope>NUCLEOTIDE SEQUENCE [LARGE SCALE GENOMIC DNA]</scope>
    <source>
        <strain evidence="3">APO3</strain>
    </source>
</reference>
<dbReference type="GeneID" id="20811004"/>
<sequence>MKLLLPTLAAMLVHQASATCLSTCNQHTLNAEEDLCTPYRDQLPRPTLYNFCVDAFRKGGQRACEEYCTNTGGADAVLGSLQAQSCDHLRTTRPKAALTICNKAFRTATTRAKAFVESGSIVEPPKQVAAAAAAPAPAAPVELKPKQDAKPDIKIEPKKKSPLEAARDEAKLAFDTDASRLGEL</sequence>
<evidence type="ECO:0008006" key="6">
    <source>
        <dbReference type="Google" id="ProtNLM"/>
    </source>
</evidence>
<dbReference type="EMBL" id="MZMZ02002090">
    <property type="protein sequence ID" value="RQM27339.1"/>
    <property type="molecule type" value="Genomic_DNA"/>
</dbReference>
<feature type="signal peptide" evidence="2">
    <location>
        <begin position="1"/>
        <end position="18"/>
    </location>
</feature>
<dbReference type="OrthoDB" id="68584at2759"/>
<dbReference type="EMBL" id="KI913134">
    <property type="protein sequence ID" value="ETV77113.1"/>
    <property type="molecule type" value="Genomic_DNA"/>
</dbReference>
<evidence type="ECO:0000313" key="5">
    <source>
        <dbReference type="Proteomes" id="UP000284702"/>
    </source>
</evidence>
<gene>
    <name evidence="4" type="ORF">B5M09_010479</name>
    <name evidence="3" type="ORF">H257_09008</name>
</gene>
<evidence type="ECO:0000256" key="1">
    <source>
        <dbReference type="SAM" id="MobiDB-lite"/>
    </source>
</evidence>
<dbReference type="VEuPathDB" id="FungiDB:H257_09008"/>
<dbReference type="RefSeq" id="XP_009833419.1">
    <property type="nucleotide sequence ID" value="XM_009835117.1"/>
</dbReference>
<accession>W4GDU8</accession>
<reference evidence="4 5" key="2">
    <citation type="submission" date="2018-07" db="EMBL/GenBank/DDBJ databases">
        <title>Annotation of Aphanomyces astaci genome assembly.</title>
        <authorList>
            <person name="Studholme D.J."/>
        </authorList>
    </citation>
    <scope>NUCLEOTIDE SEQUENCE [LARGE SCALE GENOMIC DNA]</scope>
    <source>
        <strain evidence="4">Pc</strain>
    </source>
</reference>
<evidence type="ECO:0000313" key="3">
    <source>
        <dbReference type="EMBL" id="ETV77113.1"/>
    </source>
</evidence>
<protein>
    <recommendedName>
        <fullName evidence="6">Secreted protein</fullName>
    </recommendedName>
</protein>